<sequence length="79" mass="8973">MYNISSYFFSLTLLVFKRHEPPPAKYMSMGEERREAAGPPQGNHGHAVIQGWSKLGRKAKMPANHKLIIFVGSFLCHCR</sequence>
<feature type="region of interest" description="Disordered" evidence="1">
    <location>
        <begin position="26"/>
        <end position="45"/>
    </location>
</feature>
<reference evidence="3" key="1">
    <citation type="journal article" date="2016" name="Nature">
        <title>Genome evolution in the allotetraploid frog Xenopus laevis.</title>
        <authorList>
            <person name="Session A.M."/>
            <person name="Uno Y."/>
            <person name="Kwon T."/>
            <person name="Chapman J.A."/>
            <person name="Toyoda A."/>
            <person name="Takahashi S."/>
            <person name="Fukui A."/>
            <person name="Hikosaka A."/>
            <person name="Suzuki A."/>
            <person name="Kondo M."/>
            <person name="van Heeringen S.J."/>
            <person name="Quigley I."/>
            <person name="Heinz S."/>
            <person name="Ogino H."/>
            <person name="Ochi H."/>
            <person name="Hellsten U."/>
            <person name="Lyons J.B."/>
            <person name="Simakov O."/>
            <person name="Putnam N."/>
            <person name="Stites J."/>
            <person name="Kuroki Y."/>
            <person name="Tanaka T."/>
            <person name="Michiue T."/>
            <person name="Watanabe M."/>
            <person name="Bogdanovic O."/>
            <person name="Lister R."/>
            <person name="Georgiou G."/>
            <person name="Paranjpe S.S."/>
            <person name="van Kruijsbergen I."/>
            <person name="Shu S."/>
            <person name="Carlson J."/>
            <person name="Kinoshita T."/>
            <person name="Ohta Y."/>
            <person name="Mawaribuchi S."/>
            <person name="Jenkins J."/>
            <person name="Grimwood J."/>
            <person name="Schmutz J."/>
            <person name="Mitros T."/>
            <person name="Mozaffari S.V."/>
            <person name="Suzuki Y."/>
            <person name="Haramoto Y."/>
            <person name="Yamamoto T.S."/>
            <person name="Takagi C."/>
            <person name="Heald R."/>
            <person name="Miller K."/>
            <person name="Haudenschild C."/>
            <person name="Kitzman J."/>
            <person name="Nakayama T."/>
            <person name="Izutsu Y."/>
            <person name="Robert J."/>
            <person name="Fortriede J."/>
            <person name="Burns K."/>
            <person name="Lotay V."/>
            <person name="Karimi K."/>
            <person name="Yasuoka Y."/>
            <person name="Dichmann D.S."/>
            <person name="Flajnik M.F."/>
            <person name="Houston D.W."/>
            <person name="Shendure J."/>
            <person name="DuPasquier L."/>
            <person name="Vize P.D."/>
            <person name="Zorn A.M."/>
            <person name="Ito M."/>
            <person name="Marcotte E.M."/>
            <person name="Wallingford J.B."/>
            <person name="Ito Y."/>
            <person name="Asashima M."/>
            <person name="Ueno N."/>
            <person name="Matsuda Y."/>
            <person name="Veenstra G.J."/>
            <person name="Fujiyama A."/>
            <person name="Harland R.M."/>
            <person name="Taira M."/>
            <person name="Rokhsar D.S."/>
        </authorList>
    </citation>
    <scope>NUCLEOTIDE SEQUENCE [LARGE SCALE GENOMIC DNA]</scope>
    <source>
        <strain evidence="3">J</strain>
    </source>
</reference>
<evidence type="ECO:0000256" key="1">
    <source>
        <dbReference type="SAM" id="MobiDB-lite"/>
    </source>
</evidence>
<name>A0A974C056_XENLA</name>
<gene>
    <name evidence="2" type="ORF">XELAEV_18045160mg</name>
</gene>
<dbReference type="AlphaFoldDB" id="A0A974C056"/>
<accession>A0A974C056</accession>
<protein>
    <submittedName>
        <fullName evidence="2">Uncharacterized protein</fullName>
    </submittedName>
</protein>
<evidence type="ECO:0000313" key="2">
    <source>
        <dbReference type="EMBL" id="OCT64058.1"/>
    </source>
</evidence>
<proteinExistence type="predicted"/>
<dbReference type="Proteomes" id="UP000694892">
    <property type="component" value="Chromosome 9_10L"/>
</dbReference>
<dbReference type="EMBL" id="CM004482">
    <property type="protein sequence ID" value="OCT64058.1"/>
    <property type="molecule type" value="Genomic_DNA"/>
</dbReference>
<evidence type="ECO:0000313" key="3">
    <source>
        <dbReference type="Proteomes" id="UP000694892"/>
    </source>
</evidence>
<organism evidence="2 3">
    <name type="scientific">Xenopus laevis</name>
    <name type="common">African clawed frog</name>
    <dbReference type="NCBI Taxonomy" id="8355"/>
    <lineage>
        <taxon>Eukaryota</taxon>
        <taxon>Metazoa</taxon>
        <taxon>Chordata</taxon>
        <taxon>Craniata</taxon>
        <taxon>Vertebrata</taxon>
        <taxon>Euteleostomi</taxon>
        <taxon>Amphibia</taxon>
        <taxon>Batrachia</taxon>
        <taxon>Anura</taxon>
        <taxon>Pipoidea</taxon>
        <taxon>Pipidae</taxon>
        <taxon>Xenopodinae</taxon>
        <taxon>Xenopus</taxon>
        <taxon>Xenopus</taxon>
    </lineage>
</organism>